<dbReference type="Proteomes" id="UP001062443">
    <property type="component" value="Unassembled WGS sequence"/>
</dbReference>
<feature type="domain" description="ABC transmembrane type-1" evidence="8">
    <location>
        <begin position="98"/>
        <end position="314"/>
    </location>
</feature>
<dbReference type="InterPro" id="IPR000515">
    <property type="entry name" value="MetI-like"/>
</dbReference>
<dbReference type="Pfam" id="PF00528">
    <property type="entry name" value="BPD_transp_1"/>
    <property type="match status" value="1"/>
</dbReference>
<evidence type="ECO:0000256" key="1">
    <source>
        <dbReference type="ARBA" id="ARBA00004651"/>
    </source>
</evidence>
<feature type="transmembrane region" description="Helical" evidence="7">
    <location>
        <begin position="291"/>
        <end position="317"/>
    </location>
</feature>
<evidence type="ECO:0000259" key="8">
    <source>
        <dbReference type="PROSITE" id="PS50928"/>
    </source>
</evidence>
<comment type="similarity">
    <text evidence="7">Belongs to the binding-protein-dependent transport system permease family.</text>
</comment>
<comment type="caution">
    <text evidence="9">The sequence shown here is derived from an EMBL/GenBank/DDBJ whole genome shotgun (WGS) entry which is preliminary data.</text>
</comment>
<evidence type="ECO:0000256" key="4">
    <source>
        <dbReference type="ARBA" id="ARBA00022692"/>
    </source>
</evidence>
<dbReference type="CDD" id="cd06261">
    <property type="entry name" value="TM_PBP2"/>
    <property type="match status" value="1"/>
</dbReference>
<keyword evidence="2 7" id="KW-0813">Transport</keyword>
<gene>
    <name evidence="9" type="ORF">AA106556_0258</name>
</gene>
<reference evidence="9" key="1">
    <citation type="submission" date="2013-04" db="EMBL/GenBank/DDBJ databases">
        <title>The genome sequencing project of 58 acetic acid bacteria.</title>
        <authorList>
            <person name="Okamoto-Kainuma A."/>
            <person name="Ishikawa M."/>
            <person name="Umino S."/>
            <person name="Koizumi Y."/>
            <person name="Shiwa Y."/>
            <person name="Yoshikawa H."/>
            <person name="Matsutani M."/>
            <person name="Matsushita K."/>
        </authorList>
    </citation>
    <scope>NUCLEOTIDE SEQUENCE</scope>
    <source>
        <strain evidence="9">NBRC 106556</strain>
    </source>
</reference>
<organism evidence="9 10">
    <name type="scientific">Neokomagataea tanensis NBRC 106556</name>
    <dbReference type="NCBI Taxonomy" id="1223519"/>
    <lineage>
        <taxon>Bacteria</taxon>
        <taxon>Pseudomonadati</taxon>
        <taxon>Pseudomonadota</taxon>
        <taxon>Alphaproteobacteria</taxon>
        <taxon>Acetobacterales</taxon>
        <taxon>Acetobacteraceae</taxon>
        <taxon>Neokomagataea</taxon>
    </lineage>
</organism>
<keyword evidence="5 7" id="KW-1133">Transmembrane helix</keyword>
<proteinExistence type="inferred from homology"/>
<evidence type="ECO:0000313" key="10">
    <source>
        <dbReference type="Proteomes" id="UP001062443"/>
    </source>
</evidence>
<dbReference type="SUPFAM" id="SSF161098">
    <property type="entry name" value="MetI-like"/>
    <property type="match status" value="1"/>
</dbReference>
<evidence type="ECO:0000256" key="2">
    <source>
        <dbReference type="ARBA" id="ARBA00022448"/>
    </source>
</evidence>
<dbReference type="InterPro" id="IPR045621">
    <property type="entry name" value="BPD_transp_1_N"/>
</dbReference>
<dbReference type="EMBL" id="BAQB01000001">
    <property type="protein sequence ID" value="GBR43922.1"/>
    <property type="molecule type" value="Genomic_DNA"/>
</dbReference>
<dbReference type="Pfam" id="PF19300">
    <property type="entry name" value="BPD_transp_1_N"/>
    <property type="match status" value="1"/>
</dbReference>
<feature type="transmembrane region" description="Helical" evidence="7">
    <location>
        <begin position="248"/>
        <end position="271"/>
    </location>
</feature>
<evidence type="ECO:0000256" key="6">
    <source>
        <dbReference type="ARBA" id="ARBA00023136"/>
    </source>
</evidence>
<keyword evidence="10" id="KW-1185">Reference proteome</keyword>
<sequence length="327" mass="35793">MMMRAVLSRLGQMVFVLFGISVLVFAIFFATPGADPTARIAGRGASPDVVARVRAEYGFDRSLPVQYAMMMKKLFVTRDLTSYVNHGQRVVPEVLQAAPVTGSLVLFGAFFWVGGALVFGLIAATCAGRWPDRVVMTLGLVGLSMPVFWLGETVNLLTQSRWHDSLFFRWVPPLGYTPFHDSPWGWARALLLPSLTLAVSFIGFYARVLRNDLLMAMRDDSVRTARAKGVGPVALWLRYGLQLSWTGLVSLFGLDFAQLLGGGALLVEVVFALPGVGRLTYQALATLDLPLIMATVMYAAFFVVLTNAVVDGVYVLLDPRLRGSRHG</sequence>
<comment type="subcellular location">
    <subcellularLocation>
        <location evidence="1 7">Cell membrane</location>
        <topology evidence="1 7">Multi-pass membrane protein</topology>
    </subcellularLocation>
</comment>
<feature type="transmembrane region" description="Helical" evidence="7">
    <location>
        <begin position="104"/>
        <end position="127"/>
    </location>
</feature>
<feature type="transmembrane region" description="Helical" evidence="7">
    <location>
        <begin position="134"/>
        <end position="151"/>
    </location>
</feature>
<keyword evidence="3" id="KW-1003">Cell membrane</keyword>
<dbReference type="PROSITE" id="PS50928">
    <property type="entry name" value="ABC_TM1"/>
    <property type="match status" value="1"/>
</dbReference>
<evidence type="ECO:0000256" key="7">
    <source>
        <dbReference type="RuleBase" id="RU363032"/>
    </source>
</evidence>
<accession>A0ABQ0QGI2</accession>
<evidence type="ECO:0000313" key="9">
    <source>
        <dbReference type="EMBL" id="GBR43922.1"/>
    </source>
</evidence>
<dbReference type="PANTHER" id="PTHR43163:SF6">
    <property type="entry name" value="DIPEPTIDE TRANSPORT SYSTEM PERMEASE PROTEIN DPPB-RELATED"/>
    <property type="match status" value="1"/>
</dbReference>
<keyword evidence="4 7" id="KW-0812">Transmembrane</keyword>
<evidence type="ECO:0000256" key="5">
    <source>
        <dbReference type="ARBA" id="ARBA00022989"/>
    </source>
</evidence>
<feature type="transmembrane region" description="Helical" evidence="7">
    <location>
        <begin position="186"/>
        <end position="208"/>
    </location>
</feature>
<dbReference type="PANTHER" id="PTHR43163">
    <property type="entry name" value="DIPEPTIDE TRANSPORT SYSTEM PERMEASE PROTEIN DPPB-RELATED"/>
    <property type="match status" value="1"/>
</dbReference>
<protein>
    <submittedName>
        <fullName evidence="9">Oligopeptide transporter permease OppB</fullName>
    </submittedName>
</protein>
<keyword evidence="6 7" id="KW-0472">Membrane</keyword>
<name>A0ABQ0QGI2_9PROT</name>
<evidence type="ECO:0000256" key="3">
    <source>
        <dbReference type="ARBA" id="ARBA00022475"/>
    </source>
</evidence>
<dbReference type="InterPro" id="IPR035906">
    <property type="entry name" value="MetI-like_sf"/>
</dbReference>